<evidence type="ECO:0008006" key="3">
    <source>
        <dbReference type="Google" id="ProtNLM"/>
    </source>
</evidence>
<sequence length="505" mass="60236">MLLYGYIGNYLGGNHLDFKRIPVVLKRYDFKEKMKVCREHSKELMSINGFIPISEWPGKASPWDLETFALFSVMTVGEYSDRRFDDIKGRKQFAKIINAIKNYCPPKLEVSQDNNRFLDYFMIVAGLNQFQIQEDIGIKIYRYSYIFSFENEYVNMKQQFIGKFGCSFDEFKKFGYIIHSLFSKEINKSLTPDIYDYVIKKYRYVIQHLLIDRADYVARQEKIIHDTTQYIYGFKFFYQFPFISYNQEIFLPLPHLIIQSVTSSLLFRLTEGNDKLRELFGKEVLESYILHLCGLSEGFDEVIPEYSYKYKRNNKRTLDIMIRKDDKCLMLDSKSMSPRASLRNLNDKDVEYTVNRMVDAVIQVYEHITERFQNEYYPFDVKVDLKENIFGAVILNEDSYILRETIMTRAAEKLKIVHGSEEYKYLCSNVKLMRLYEFEKMIFQQEDVFQLLINNRQNESKWFDFSFINYHEKNDKGVIEEISQTSENMQEILMEFAQELVKEGL</sequence>
<name>A0AAP8EYW9_9BACI</name>
<dbReference type="Proteomes" id="UP000224044">
    <property type="component" value="Unassembled WGS sequence"/>
</dbReference>
<reference evidence="1 2" key="1">
    <citation type="submission" date="2017-09" db="EMBL/GenBank/DDBJ databases">
        <title>Large-scale bioinformatics analysis of Bacillus genomes uncovers conserved roles of natural products in bacterial physiology.</title>
        <authorList>
            <consortium name="Agbiome Team Llc"/>
            <person name="Bleich R.M."/>
            <person name="Grubbs K.J."/>
            <person name="Santa Maria K.C."/>
            <person name="Allen S.E."/>
            <person name="Farag S."/>
            <person name="Shank E.A."/>
            <person name="Bowers A."/>
        </authorList>
    </citation>
    <scope>NUCLEOTIDE SEQUENCE [LARGE SCALE GENOMIC DNA]</scope>
    <source>
        <strain evidence="1 2">AFS042148</strain>
    </source>
</reference>
<protein>
    <recommendedName>
        <fullName evidence="3">Restriction endonuclease</fullName>
    </recommendedName>
</protein>
<gene>
    <name evidence="1" type="ORF">COF62_30880</name>
</gene>
<proteinExistence type="predicted"/>
<evidence type="ECO:0000313" key="1">
    <source>
        <dbReference type="EMBL" id="PHE04871.1"/>
    </source>
</evidence>
<accession>A0AAP8EYW9</accession>
<comment type="caution">
    <text evidence="1">The sequence shown here is derived from an EMBL/GenBank/DDBJ whole genome shotgun (WGS) entry which is preliminary data.</text>
</comment>
<organism evidence="1 2">
    <name type="scientific">Bacillus toyonensis</name>
    <dbReference type="NCBI Taxonomy" id="155322"/>
    <lineage>
        <taxon>Bacteria</taxon>
        <taxon>Bacillati</taxon>
        <taxon>Bacillota</taxon>
        <taxon>Bacilli</taxon>
        <taxon>Bacillales</taxon>
        <taxon>Bacillaceae</taxon>
        <taxon>Bacillus</taxon>
        <taxon>Bacillus cereus group</taxon>
    </lineage>
</organism>
<dbReference type="EMBL" id="NUSY01000076">
    <property type="protein sequence ID" value="PHE04871.1"/>
    <property type="molecule type" value="Genomic_DNA"/>
</dbReference>
<evidence type="ECO:0000313" key="2">
    <source>
        <dbReference type="Proteomes" id="UP000224044"/>
    </source>
</evidence>
<dbReference type="AlphaFoldDB" id="A0AAP8EYW9"/>